<accession>A0A922E414</accession>
<dbReference type="EMBL" id="CM031833">
    <property type="protein sequence ID" value="KAG6696346.1"/>
    <property type="molecule type" value="Genomic_DNA"/>
</dbReference>
<dbReference type="AlphaFoldDB" id="A0A922E414"/>
<comment type="caution">
    <text evidence="1">The sequence shown here is derived from an EMBL/GenBank/DDBJ whole genome shotgun (WGS) entry which is preliminary data.</text>
</comment>
<protein>
    <recommendedName>
        <fullName evidence="3">Exo_endo_phos domain-containing protein</fullName>
    </recommendedName>
</protein>
<gene>
    <name evidence="1" type="ORF">I3842_09G142700</name>
</gene>
<organism evidence="1 2">
    <name type="scientific">Carya illinoinensis</name>
    <name type="common">Pecan</name>
    <dbReference type="NCBI Taxonomy" id="32201"/>
    <lineage>
        <taxon>Eukaryota</taxon>
        <taxon>Viridiplantae</taxon>
        <taxon>Streptophyta</taxon>
        <taxon>Embryophyta</taxon>
        <taxon>Tracheophyta</taxon>
        <taxon>Spermatophyta</taxon>
        <taxon>Magnoliopsida</taxon>
        <taxon>eudicotyledons</taxon>
        <taxon>Gunneridae</taxon>
        <taxon>Pentapetalae</taxon>
        <taxon>rosids</taxon>
        <taxon>fabids</taxon>
        <taxon>Fagales</taxon>
        <taxon>Juglandaceae</taxon>
        <taxon>Carya</taxon>
    </lineage>
</organism>
<reference evidence="1" key="1">
    <citation type="submission" date="2021-01" db="EMBL/GenBank/DDBJ databases">
        <authorList>
            <person name="Lovell J.T."/>
            <person name="Bentley N."/>
            <person name="Bhattarai G."/>
            <person name="Jenkins J.W."/>
            <person name="Sreedasyam A."/>
            <person name="Alarcon Y."/>
            <person name="Bock C."/>
            <person name="Boston L."/>
            <person name="Carlson J."/>
            <person name="Cervantes K."/>
            <person name="Clermont K."/>
            <person name="Krom N."/>
            <person name="Kubenka K."/>
            <person name="Mamidi S."/>
            <person name="Mattison C."/>
            <person name="Monteros M."/>
            <person name="Pisani C."/>
            <person name="Plott C."/>
            <person name="Rajasekar S."/>
            <person name="Rhein H.S."/>
            <person name="Rohla C."/>
            <person name="Song M."/>
            <person name="Hilaire R.S."/>
            <person name="Shu S."/>
            <person name="Wells L."/>
            <person name="Wang X."/>
            <person name="Webber J."/>
            <person name="Heerema R.J."/>
            <person name="Klein P."/>
            <person name="Conner P."/>
            <person name="Grauke L."/>
            <person name="Grimwood J."/>
            <person name="Schmutz J."/>
            <person name="Randall J.J."/>
        </authorList>
    </citation>
    <scope>NUCLEOTIDE SEQUENCE</scope>
    <source>
        <tissue evidence="1">Leaf</tissue>
    </source>
</reference>
<proteinExistence type="predicted"/>
<sequence length="314" mass="35807">MVFVMETKRLSRCMFNLKFSLGFHGCLAVDSEGQSGGLICFGERNYDADKVCTWRLTGVYGHPETGCHKEECQLLKHLSKFSACPWLCFGDYNEIVFDKEKKGGQVRLDGQMQEFMDVIDYGQFQQLSMEGSDITWSNMQVGEAHIQERLDNRFFASIDWMALFPSPKVSNLPASYSDHNCLILNATGFVSIPRRGKKPVRFEAMWVAAEGCAEVVSNSWSGRGESDDVMKLAAAISNRRSNLTEWKHSHFGNIQTRLKVKRRELNRLMADPSLPRSLSAVKSIRHDINLLVEKEKLMWKQCSRALWLHSGDQH</sequence>
<name>A0A922E414_CARIL</name>
<evidence type="ECO:0008006" key="3">
    <source>
        <dbReference type="Google" id="ProtNLM"/>
    </source>
</evidence>
<evidence type="ECO:0000313" key="1">
    <source>
        <dbReference type="EMBL" id="KAG6696346.1"/>
    </source>
</evidence>
<dbReference type="Proteomes" id="UP000811246">
    <property type="component" value="Chromosome 9"/>
</dbReference>
<dbReference type="PANTHER" id="PTHR33710">
    <property type="entry name" value="BNAC02G09200D PROTEIN"/>
    <property type="match status" value="1"/>
</dbReference>
<dbReference type="PANTHER" id="PTHR33710:SF62">
    <property type="entry name" value="DUF4283 DOMAIN PROTEIN"/>
    <property type="match status" value="1"/>
</dbReference>
<evidence type="ECO:0000313" key="2">
    <source>
        <dbReference type="Proteomes" id="UP000811246"/>
    </source>
</evidence>